<dbReference type="Pfam" id="PF14707">
    <property type="entry name" value="Sulfatase_C"/>
    <property type="match status" value="1"/>
</dbReference>
<evidence type="ECO:0000256" key="6">
    <source>
        <dbReference type="ARBA" id="ARBA00022837"/>
    </source>
</evidence>
<dbReference type="GO" id="GO:0046872">
    <property type="term" value="F:metal ion binding"/>
    <property type="evidence" value="ECO:0007669"/>
    <property type="project" value="UniProtKB-KW"/>
</dbReference>
<dbReference type="InterPro" id="IPR050738">
    <property type="entry name" value="Sulfatase"/>
</dbReference>
<evidence type="ECO:0000256" key="2">
    <source>
        <dbReference type="ARBA" id="ARBA00008779"/>
    </source>
</evidence>
<keyword evidence="4" id="KW-0732">Signal</keyword>
<dbReference type="InterPro" id="IPR017850">
    <property type="entry name" value="Alkaline_phosphatase_core_sf"/>
</dbReference>
<dbReference type="RefSeq" id="WP_244820290.1">
    <property type="nucleotide sequence ID" value="NZ_CP112998.1"/>
</dbReference>
<dbReference type="Gene3D" id="3.40.720.10">
    <property type="entry name" value="Alkaline Phosphatase, subunit A"/>
    <property type="match status" value="1"/>
</dbReference>
<evidence type="ECO:0000256" key="5">
    <source>
        <dbReference type="ARBA" id="ARBA00022801"/>
    </source>
</evidence>
<dbReference type="PROSITE" id="PS00149">
    <property type="entry name" value="SULFATASE_2"/>
    <property type="match status" value="1"/>
</dbReference>
<comment type="cofactor">
    <cofactor evidence="1">
        <name>Ca(2+)</name>
        <dbReference type="ChEBI" id="CHEBI:29108"/>
    </cofactor>
</comment>
<accession>A0A9E8NGK5</accession>
<comment type="similarity">
    <text evidence="2">Belongs to the sulfatase family.</text>
</comment>
<dbReference type="PANTHER" id="PTHR42693">
    <property type="entry name" value="ARYLSULFATASE FAMILY MEMBER"/>
    <property type="match status" value="1"/>
</dbReference>
<evidence type="ECO:0000259" key="8">
    <source>
        <dbReference type="Pfam" id="PF00884"/>
    </source>
</evidence>
<dbReference type="Pfam" id="PF00884">
    <property type="entry name" value="Sulfatase"/>
    <property type="match status" value="1"/>
</dbReference>
<dbReference type="FunFam" id="3.40.720.10:FF:000023">
    <property type="entry name" value="Arylsulfatase A"/>
    <property type="match status" value="1"/>
</dbReference>
<evidence type="ECO:0000256" key="1">
    <source>
        <dbReference type="ARBA" id="ARBA00001913"/>
    </source>
</evidence>
<gene>
    <name evidence="9" type="ORF">ON006_13350</name>
</gene>
<keyword evidence="3" id="KW-0479">Metal-binding</keyword>
<name>A0A9E8NGK5_9BACT</name>
<proteinExistence type="inferred from homology"/>
<dbReference type="KEGG" id="dpf:ON006_13350"/>
<keyword evidence="7" id="KW-0325">Glycoprotein</keyword>
<evidence type="ECO:0000256" key="7">
    <source>
        <dbReference type="ARBA" id="ARBA00023180"/>
    </source>
</evidence>
<dbReference type="SUPFAM" id="SSF53649">
    <property type="entry name" value="Alkaline phosphatase-like"/>
    <property type="match status" value="1"/>
</dbReference>
<dbReference type="InterPro" id="IPR000917">
    <property type="entry name" value="Sulfatase_N"/>
</dbReference>
<dbReference type="PANTHER" id="PTHR42693:SF11">
    <property type="entry name" value="ARYLSULFATASE A"/>
    <property type="match status" value="1"/>
</dbReference>
<keyword evidence="5" id="KW-0378">Hydrolase</keyword>
<dbReference type="EMBL" id="CP112998">
    <property type="protein sequence ID" value="WAC14923.1"/>
    <property type="molecule type" value="Genomic_DNA"/>
</dbReference>
<dbReference type="CDD" id="cd16026">
    <property type="entry name" value="GALNS_like"/>
    <property type="match status" value="1"/>
</dbReference>
<evidence type="ECO:0000256" key="3">
    <source>
        <dbReference type="ARBA" id="ARBA00022723"/>
    </source>
</evidence>
<keyword evidence="10" id="KW-1185">Reference proteome</keyword>
<keyword evidence="6" id="KW-0106">Calcium</keyword>
<organism evidence="9 10">
    <name type="scientific">Dyadobacter pollutisoli</name>
    <dbReference type="NCBI Taxonomy" id="2910158"/>
    <lineage>
        <taxon>Bacteria</taxon>
        <taxon>Pseudomonadati</taxon>
        <taxon>Bacteroidota</taxon>
        <taxon>Cytophagia</taxon>
        <taxon>Cytophagales</taxon>
        <taxon>Spirosomataceae</taxon>
        <taxon>Dyadobacter</taxon>
    </lineage>
</organism>
<protein>
    <submittedName>
        <fullName evidence="9">Sulfatase</fullName>
    </submittedName>
</protein>
<dbReference type="PROSITE" id="PS00523">
    <property type="entry name" value="SULFATASE_1"/>
    <property type="match status" value="1"/>
</dbReference>
<dbReference type="Gene3D" id="3.30.1120.10">
    <property type="match status" value="1"/>
</dbReference>
<dbReference type="GO" id="GO:0004065">
    <property type="term" value="F:arylsulfatase activity"/>
    <property type="evidence" value="ECO:0007669"/>
    <property type="project" value="TreeGrafter"/>
</dbReference>
<evidence type="ECO:0000313" key="9">
    <source>
        <dbReference type="EMBL" id="WAC14923.1"/>
    </source>
</evidence>
<dbReference type="AlphaFoldDB" id="A0A9E8NGK5"/>
<dbReference type="Proteomes" id="UP001164653">
    <property type="component" value="Chromosome"/>
</dbReference>
<dbReference type="InterPro" id="IPR024607">
    <property type="entry name" value="Sulfatase_CS"/>
</dbReference>
<reference evidence="9" key="1">
    <citation type="submission" date="2022-11" db="EMBL/GenBank/DDBJ databases">
        <title>Dyadobacter pollutisoli sp. nov., isolated from plastic dumped soil.</title>
        <authorList>
            <person name="Kim J.M."/>
            <person name="Kim K.R."/>
            <person name="Lee J.K."/>
            <person name="Hao L."/>
            <person name="Jeon C.O."/>
        </authorList>
    </citation>
    <scope>NUCLEOTIDE SEQUENCE</scope>
    <source>
        <strain evidence="9">U1</strain>
    </source>
</reference>
<feature type="domain" description="Sulfatase N-terminal" evidence="8">
    <location>
        <begin position="33"/>
        <end position="356"/>
    </location>
</feature>
<evidence type="ECO:0000256" key="4">
    <source>
        <dbReference type="ARBA" id="ARBA00022729"/>
    </source>
</evidence>
<sequence>MKKYFLQGLIRSKWIFILLLSGGQILAQQAKSPNIIVILADDLGYGDLGCYGHPTIKTPYLDQMAAEGMRFTQFYACAAVCTPSRAGLMTGRLPARTGVYGKGDVFRQNSASGLPLSEVTIAEMLKTKGYATGLIGKWHLGHLPEFLPTRQGFDYWFGTPYSNDMGKVFTTMKGGVYNIPPGPRANAPVLPLYRNETVIEEEPDQHFLTKRYTEEVVNFIKKSKDKPFFMYYASNFPHTPLFASPEFEGKSKRGLYGDVVAELDWSVGQILKTLKDLKLDKNTLIVFTSDNGPWMVMKDHSGSAGLLYEGKNSTYEGGMRVPGIAWWPGKIKAGVTSEALISALDLFPTISRLANVTNGSGSVLDGIDQTSVLMGQKENARETLPYYINENVFAIRKGSWKAHFVTHASYSPVAPETHAVPLLYNIENDPSEKYDLAKDYPDVVADLTKEFEKQKNAFILPPSEIEKVLPAKKD</sequence>
<evidence type="ECO:0000313" key="10">
    <source>
        <dbReference type="Proteomes" id="UP001164653"/>
    </source>
</evidence>